<feature type="transmembrane region" description="Helical" evidence="7">
    <location>
        <begin position="188"/>
        <end position="215"/>
    </location>
</feature>
<evidence type="ECO:0000313" key="8">
    <source>
        <dbReference type="EMBL" id="SVA01066.1"/>
    </source>
</evidence>
<accession>A0A381SAL1</accession>
<dbReference type="InterPro" id="IPR038377">
    <property type="entry name" value="Na/Glc_symporter_sf"/>
</dbReference>
<sequence>MQISYDAMIYTVSIAIYLFALVGVGVYKTKMVKNSEDFMVAGRSLPWYILVGTLLATWMGSGSLFSGAGLGYRNGPAALWSSGGAWLGIALIYFIAKRIRNFGKVTVPDIFEVRYGRTAAVLATVTTVVAYLTIVSYQFRGGGKVLSMVSDGNISLEAGIVITAVFAISYTVLAGMFSVVYTDVVNGVLMTIGTLAALGYMVYNVGGIGEIIAVADQAGKWSMFGNWSSERVGGISGPIIAISFFVPTMLLLMGDANMYQRIFSAKDGVSAKKAVFFWIIGVIILESSISFLGLTGSVAADKGLMPDLVVESQAIVINEAAQSGHAPTDADMLSARQAGSESVIPAIAKHGGLPLIIGLLLVSTMMAIIVSTADSFLLIPATNLTRDVYQRYINTKASEQQIIFISRALVLGLGLVAYLLVSQFKTVLNAAFTAYNIYGASLTPALLAAFLWKRATKEGAVASIITGASVTIVWTYILPGWEGFSKMHPFLQELTYPAAGLSVLVLIVVSLVTPAPPKEVYGQFFDDSETL</sequence>
<evidence type="ECO:0000256" key="4">
    <source>
        <dbReference type="ARBA" id="ARBA00022692"/>
    </source>
</evidence>
<feature type="transmembrane region" description="Helical" evidence="7">
    <location>
        <begin position="7"/>
        <end position="27"/>
    </location>
</feature>
<dbReference type="AlphaFoldDB" id="A0A381SAL1"/>
<reference evidence="8" key="1">
    <citation type="submission" date="2018-05" db="EMBL/GenBank/DDBJ databases">
        <authorList>
            <person name="Lanie J.A."/>
            <person name="Ng W.-L."/>
            <person name="Kazmierczak K.M."/>
            <person name="Andrzejewski T.M."/>
            <person name="Davidsen T.M."/>
            <person name="Wayne K.J."/>
            <person name="Tettelin H."/>
            <person name="Glass J.I."/>
            <person name="Rusch D."/>
            <person name="Podicherti R."/>
            <person name="Tsui H.-C.T."/>
            <person name="Winkler M.E."/>
        </authorList>
    </citation>
    <scope>NUCLEOTIDE SEQUENCE</scope>
</reference>
<evidence type="ECO:0000256" key="1">
    <source>
        <dbReference type="ARBA" id="ARBA00004141"/>
    </source>
</evidence>
<evidence type="ECO:0000256" key="6">
    <source>
        <dbReference type="ARBA" id="ARBA00023136"/>
    </source>
</evidence>
<dbReference type="EMBL" id="UINC01002865">
    <property type="protein sequence ID" value="SVA01066.1"/>
    <property type="molecule type" value="Genomic_DNA"/>
</dbReference>
<keyword evidence="6 7" id="KW-0472">Membrane</keyword>
<protein>
    <recommendedName>
        <fullName evidence="9">Sodium:solute symporter family protein</fullName>
    </recommendedName>
</protein>
<organism evidence="8">
    <name type="scientific">marine metagenome</name>
    <dbReference type="NCBI Taxonomy" id="408172"/>
    <lineage>
        <taxon>unclassified sequences</taxon>
        <taxon>metagenomes</taxon>
        <taxon>ecological metagenomes</taxon>
    </lineage>
</organism>
<comment type="subcellular location">
    <subcellularLocation>
        <location evidence="1">Membrane</location>
        <topology evidence="1">Multi-pass membrane protein</topology>
    </subcellularLocation>
</comment>
<dbReference type="Pfam" id="PF00474">
    <property type="entry name" value="SSF"/>
    <property type="match status" value="1"/>
</dbReference>
<keyword evidence="3" id="KW-0813">Transport</keyword>
<gene>
    <name evidence="8" type="ORF">METZ01_LOCUS53920</name>
</gene>
<evidence type="ECO:0000256" key="5">
    <source>
        <dbReference type="ARBA" id="ARBA00022989"/>
    </source>
</evidence>
<keyword evidence="5 7" id="KW-1133">Transmembrane helix</keyword>
<name>A0A381SAL1_9ZZZZ</name>
<dbReference type="GO" id="GO:0005886">
    <property type="term" value="C:plasma membrane"/>
    <property type="evidence" value="ECO:0007669"/>
    <property type="project" value="TreeGrafter"/>
</dbReference>
<keyword evidence="4 7" id="KW-0812">Transmembrane</keyword>
<feature type="transmembrane region" description="Helical" evidence="7">
    <location>
        <begin position="159"/>
        <end position="181"/>
    </location>
</feature>
<dbReference type="Gene3D" id="1.20.1730.10">
    <property type="entry name" value="Sodium/glucose cotransporter"/>
    <property type="match status" value="1"/>
</dbReference>
<evidence type="ECO:0000256" key="2">
    <source>
        <dbReference type="ARBA" id="ARBA00006434"/>
    </source>
</evidence>
<feature type="transmembrane region" description="Helical" evidence="7">
    <location>
        <begin position="433"/>
        <end position="452"/>
    </location>
</feature>
<evidence type="ECO:0000256" key="3">
    <source>
        <dbReference type="ARBA" id="ARBA00022448"/>
    </source>
</evidence>
<feature type="transmembrane region" description="Helical" evidence="7">
    <location>
        <begin position="355"/>
        <end position="381"/>
    </location>
</feature>
<dbReference type="InterPro" id="IPR050277">
    <property type="entry name" value="Sodium:Solute_Symporter"/>
</dbReference>
<dbReference type="CDD" id="cd10322">
    <property type="entry name" value="SLC5sbd"/>
    <property type="match status" value="1"/>
</dbReference>
<evidence type="ECO:0000256" key="7">
    <source>
        <dbReference type="SAM" id="Phobius"/>
    </source>
</evidence>
<feature type="transmembrane region" description="Helical" evidence="7">
    <location>
        <begin position="117"/>
        <end position="139"/>
    </location>
</feature>
<feature type="transmembrane region" description="Helical" evidence="7">
    <location>
        <begin position="77"/>
        <end position="96"/>
    </location>
</feature>
<feature type="transmembrane region" description="Helical" evidence="7">
    <location>
        <begin position="235"/>
        <end position="254"/>
    </location>
</feature>
<dbReference type="GO" id="GO:0022857">
    <property type="term" value="F:transmembrane transporter activity"/>
    <property type="evidence" value="ECO:0007669"/>
    <property type="project" value="InterPro"/>
</dbReference>
<proteinExistence type="inferred from homology"/>
<evidence type="ECO:0008006" key="9">
    <source>
        <dbReference type="Google" id="ProtNLM"/>
    </source>
</evidence>
<feature type="transmembrane region" description="Helical" evidence="7">
    <location>
        <begin position="47"/>
        <end position="65"/>
    </location>
</feature>
<dbReference type="PROSITE" id="PS50283">
    <property type="entry name" value="NA_SOLUT_SYMP_3"/>
    <property type="match status" value="1"/>
</dbReference>
<dbReference type="InterPro" id="IPR001734">
    <property type="entry name" value="Na/solute_symporter"/>
</dbReference>
<feature type="transmembrane region" description="Helical" evidence="7">
    <location>
        <begin position="498"/>
        <end position="515"/>
    </location>
</feature>
<feature type="transmembrane region" description="Helical" evidence="7">
    <location>
        <begin position="275"/>
        <end position="300"/>
    </location>
</feature>
<feature type="transmembrane region" description="Helical" evidence="7">
    <location>
        <begin position="459"/>
        <end position="478"/>
    </location>
</feature>
<dbReference type="PANTHER" id="PTHR48086">
    <property type="entry name" value="SODIUM/PROLINE SYMPORTER-RELATED"/>
    <property type="match status" value="1"/>
</dbReference>
<feature type="transmembrane region" description="Helical" evidence="7">
    <location>
        <begin position="402"/>
        <end position="421"/>
    </location>
</feature>
<dbReference type="PANTHER" id="PTHR48086:SF7">
    <property type="entry name" value="SODIUM-SOLUTE SYMPORTER-RELATED"/>
    <property type="match status" value="1"/>
</dbReference>
<comment type="similarity">
    <text evidence="2">Belongs to the sodium:solute symporter (SSF) (TC 2.A.21) family.</text>
</comment>